<dbReference type="Gene3D" id="1.20.140.150">
    <property type="match status" value="1"/>
</dbReference>
<name>A0AA89BS38_PINIB</name>
<accession>A0AA89BS38</accession>
<protein>
    <submittedName>
        <fullName evidence="2">Uncharacterized protein</fullName>
    </submittedName>
</protein>
<evidence type="ECO:0000313" key="2">
    <source>
        <dbReference type="EMBL" id="KAK3093429.1"/>
    </source>
</evidence>
<dbReference type="Proteomes" id="UP001186944">
    <property type="component" value="Unassembled WGS sequence"/>
</dbReference>
<keyword evidence="3" id="KW-1185">Reference proteome</keyword>
<keyword evidence="1" id="KW-1133">Transmembrane helix</keyword>
<evidence type="ECO:0000256" key="1">
    <source>
        <dbReference type="SAM" id="Phobius"/>
    </source>
</evidence>
<feature type="transmembrane region" description="Helical" evidence="1">
    <location>
        <begin position="70"/>
        <end position="92"/>
    </location>
</feature>
<dbReference type="InterPro" id="IPR009545">
    <property type="entry name" value="Claudin-like"/>
</dbReference>
<feature type="transmembrane region" description="Helical" evidence="1">
    <location>
        <begin position="7"/>
        <end position="28"/>
    </location>
</feature>
<dbReference type="EMBL" id="VSWD01000009">
    <property type="protein sequence ID" value="KAK3093429.1"/>
    <property type="molecule type" value="Genomic_DNA"/>
</dbReference>
<proteinExistence type="predicted"/>
<sequence length="244" mass="27471">MECDWLVIYFLPGPILMFIGWILQVVSISTSHWSVDRVSNVGLWEMCRELSPADDDRDCFKFSKRDHLPMMPFICSALAIVSLVILTFSTIWSVASVFQTKSRASRWQRKSGMISIIAVVFNLFCVCLYGASYDTISYSMIPKWSGKYNMRLSWSFTVCCVSVAISLLGATLSVVLAFRVKELTHLPPMIPTTPHAPSLHIHPPPSSRLSTPSRFIHATNSPLPFGRGRFVPPKYPKMTPVHVT</sequence>
<gene>
    <name evidence="2" type="ORF">FSP39_015628</name>
</gene>
<organism evidence="2 3">
    <name type="scientific">Pinctada imbricata</name>
    <name type="common">Atlantic pearl-oyster</name>
    <name type="synonym">Pinctada martensii</name>
    <dbReference type="NCBI Taxonomy" id="66713"/>
    <lineage>
        <taxon>Eukaryota</taxon>
        <taxon>Metazoa</taxon>
        <taxon>Spiralia</taxon>
        <taxon>Lophotrochozoa</taxon>
        <taxon>Mollusca</taxon>
        <taxon>Bivalvia</taxon>
        <taxon>Autobranchia</taxon>
        <taxon>Pteriomorphia</taxon>
        <taxon>Pterioida</taxon>
        <taxon>Pterioidea</taxon>
        <taxon>Pteriidae</taxon>
        <taxon>Pinctada</taxon>
    </lineage>
</organism>
<dbReference type="Pfam" id="PF06653">
    <property type="entry name" value="Claudin_3"/>
    <property type="match status" value="1"/>
</dbReference>
<feature type="transmembrane region" description="Helical" evidence="1">
    <location>
        <begin position="113"/>
        <end position="132"/>
    </location>
</feature>
<dbReference type="AlphaFoldDB" id="A0AA89BS38"/>
<evidence type="ECO:0000313" key="3">
    <source>
        <dbReference type="Proteomes" id="UP001186944"/>
    </source>
</evidence>
<keyword evidence="1" id="KW-0812">Transmembrane</keyword>
<reference evidence="2" key="1">
    <citation type="submission" date="2019-08" db="EMBL/GenBank/DDBJ databases">
        <title>The improved chromosome-level genome for the pearl oyster Pinctada fucata martensii using PacBio sequencing and Hi-C.</title>
        <authorList>
            <person name="Zheng Z."/>
        </authorList>
    </citation>
    <scope>NUCLEOTIDE SEQUENCE</scope>
    <source>
        <strain evidence="2">ZZ-2019</strain>
        <tissue evidence="2">Adductor muscle</tissue>
    </source>
</reference>
<feature type="transmembrane region" description="Helical" evidence="1">
    <location>
        <begin position="152"/>
        <end position="178"/>
    </location>
</feature>
<keyword evidence="1" id="KW-0472">Membrane</keyword>
<comment type="caution">
    <text evidence="2">The sequence shown here is derived from an EMBL/GenBank/DDBJ whole genome shotgun (WGS) entry which is preliminary data.</text>
</comment>